<dbReference type="EMBL" id="WJJP01000366">
    <property type="protein sequence ID" value="MBD3325161.1"/>
    <property type="molecule type" value="Genomic_DNA"/>
</dbReference>
<feature type="transmembrane region" description="Helical" evidence="1">
    <location>
        <begin position="12"/>
        <end position="30"/>
    </location>
</feature>
<protein>
    <submittedName>
        <fullName evidence="2">Uncharacterized protein</fullName>
    </submittedName>
</protein>
<evidence type="ECO:0000256" key="1">
    <source>
        <dbReference type="SAM" id="Phobius"/>
    </source>
</evidence>
<sequence length="63" mass="6851">MHISLKQGVGLFLHLFFLGNFVAGSLEYVFLPARKNPIPGPLTMLVIGVISVGLVLLQVCRES</sequence>
<accession>A0A9D5JWC6</accession>
<feature type="transmembrane region" description="Helical" evidence="1">
    <location>
        <begin position="42"/>
        <end position="60"/>
    </location>
</feature>
<name>A0A9D5JWC6_9BACT</name>
<comment type="caution">
    <text evidence="2">The sequence shown here is derived from an EMBL/GenBank/DDBJ whole genome shotgun (WGS) entry which is preliminary data.</text>
</comment>
<evidence type="ECO:0000313" key="2">
    <source>
        <dbReference type="EMBL" id="MBD3325161.1"/>
    </source>
</evidence>
<keyword evidence="1" id="KW-1133">Transmembrane helix</keyword>
<keyword evidence="1" id="KW-0812">Transmembrane</keyword>
<gene>
    <name evidence="2" type="ORF">GF339_11290</name>
</gene>
<dbReference type="Proteomes" id="UP000649604">
    <property type="component" value="Unassembled WGS sequence"/>
</dbReference>
<keyword evidence="1" id="KW-0472">Membrane</keyword>
<organism evidence="2 3">
    <name type="scientific">candidate division KSB3 bacterium</name>
    <dbReference type="NCBI Taxonomy" id="2044937"/>
    <lineage>
        <taxon>Bacteria</taxon>
        <taxon>candidate division KSB3</taxon>
    </lineage>
</organism>
<reference evidence="2" key="1">
    <citation type="submission" date="2019-11" db="EMBL/GenBank/DDBJ databases">
        <title>Microbial mats filling the niche in hypersaline microbial mats.</title>
        <authorList>
            <person name="Wong H.L."/>
            <person name="Macleod F.I."/>
            <person name="White R.A. III"/>
            <person name="Burns B.P."/>
        </authorList>
    </citation>
    <scope>NUCLEOTIDE SEQUENCE</scope>
    <source>
        <strain evidence="2">Rbin_158</strain>
    </source>
</reference>
<evidence type="ECO:0000313" key="3">
    <source>
        <dbReference type="Proteomes" id="UP000649604"/>
    </source>
</evidence>
<proteinExistence type="predicted"/>
<dbReference type="AlphaFoldDB" id="A0A9D5JWC6"/>